<dbReference type="GO" id="GO:0017150">
    <property type="term" value="F:tRNA dihydrouridine synthase activity"/>
    <property type="evidence" value="ECO:0007669"/>
    <property type="project" value="InterPro"/>
</dbReference>
<feature type="region of interest" description="Disordered" evidence="9">
    <location>
        <begin position="364"/>
        <end position="439"/>
    </location>
</feature>
<dbReference type="Gene3D" id="3.20.20.70">
    <property type="entry name" value="Aldolase class I"/>
    <property type="match status" value="1"/>
</dbReference>
<evidence type="ECO:0000256" key="8">
    <source>
        <dbReference type="ARBA" id="ARBA00049447"/>
    </source>
</evidence>
<evidence type="ECO:0000256" key="4">
    <source>
        <dbReference type="ARBA" id="ARBA00022664"/>
    </source>
</evidence>
<evidence type="ECO:0000256" key="1">
    <source>
        <dbReference type="ARBA" id="ARBA00001917"/>
    </source>
</evidence>
<keyword evidence="3" id="KW-0288">FMN</keyword>
<dbReference type="GO" id="GO:0050660">
    <property type="term" value="F:flavin adenine dinucleotide binding"/>
    <property type="evidence" value="ECO:0007669"/>
    <property type="project" value="InterPro"/>
</dbReference>
<comment type="catalytic activity">
    <reaction evidence="8">
        <text>a 5,6-dihydrouridine in mRNA + NADP(+) = a uridine in mRNA + NADPH + H(+)</text>
        <dbReference type="Rhea" id="RHEA:69855"/>
        <dbReference type="Rhea" id="RHEA-COMP:14658"/>
        <dbReference type="Rhea" id="RHEA-COMP:17789"/>
        <dbReference type="ChEBI" id="CHEBI:15378"/>
        <dbReference type="ChEBI" id="CHEBI:57783"/>
        <dbReference type="ChEBI" id="CHEBI:58349"/>
        <dbReference type="ChEBI" id="CHEBI:65315"/>
        <dbReference type="ChEBI" id="CHEBI:74443"/>
    </reaction>
    <physiologicalReaction direction="right-to-left" evidence="8">
        <dbReference type="Rhea" id="RHEA:69857"/>
    </physiologicalReaction>
</comment>
<reference evidence="11 12" key="1">
    <citation type="submission" date="2016-08" db="EMBL/GenBank/DDBJ databases">
        <title>A Parts List for Fungal Cellulosomes Revealed by Comparative Genomics.</title>
        <authorList>
            <consortium name="DOE Joint Genome Institute"/>
            <person name="Haitjema C.H."/>
            <person name="Gilmore S.P."/>
            <person name="Henske J.K."/>
            <person name="Solomon K.V."/>
            <person name="De Groot R."/>
            <person name="Kuo A."/>
            <person name="Mondo S.J."/>
            <person name="Salamov A.A."/>
            <person name="Labutti K."/>
            <person name="Zhao Z."/>
            <person name="Chiniquy J."/>
            <person name="Barry K."/>
            <person name="Brewer H.M."/>
            <person name="Purvine S.O."/>
            <person name="Wright A.T."/>
            <person name="Boxma B."/>
            <person name="Van Alen T."/>
            <person name="Hackstein J.H."/>
            <person name="Baker S.E."/>
            <person name="Grigoriev I.V."/>
            <person name="O'Malley M.A."/>
        </authorList>
    </citation>
    <scope>NUCLEOTIDE SEQUENCE [LARGE SCALE GENOMIC DNA]</scope>
    <source>
        <strain evidence="11 12">G1</strain>
    </source>
</reference>
<gene>
    <name evidence="11" type="ORF">LY90DRAFT_154119</name>
</gene>
<evidence type="ECO:0000256" key="6">
    <source>
        <dbReference type="ARBA" id="ARBA00023002"/>
    </source>
</evidence>
<dbReference type="STRING" id="1754190.A0A1Y2ACY0"/>
<evidence type="ECO:0000256" key="9">
    <source>
        <dbReference type="SAM" id="MobiDB-lite"/>
    </source>
</evidence>
<evidence type="ECO:0000256" key="2">
    <source>
        <dbReference type="ARBA" id="ARBA00022630"/>
    </source>
</evidence>
<evidence type="ECO:0000256" key="3">
    <source>
        <dbReference type="ARBA" id="ARBA00022643"/>
    </source>
</evidence>
<dbReference type="EMBL" id="MCOG01000291">
    <property type="protein sequence ID" value="ORY20403.1"/>
    <property type="molecule type" value="Genomic_DNA"/>
</dbReference>
<dbReference type="OrthoDB" id="10262250at2759"/>
<keyword evidence="5" id="KW-0819">tRNA processing</keyword>
<proteinExistence type="predicted"/>
<organism evidence="11 12">
    <name type="scientific">Neocallimastix californiae</name>
    <dbReference type="NCBI Taxonomy" id="1754190"/>
    <lineage>
        <taxon>Eukaryota</taxon>
        <taxon>Fungi</taxon>
        <taxon>Fungi incertae sedis</taxon>
        <taxon>Chytridiomycota</taxon>
        <taxon>Chytridiomycota incertae sedis</taxon>
        <taxon>Neocallimastigomycetes</taxon>
        <taxon>Neocallimastigales</taxon>
        <taxon>Neocallimastigaceae</taxon>
        <taxon>Neocallimastix</taxon>
    </lineage>
</organism>
<dbReference type="PANTHER" id="PTHR45936:SF1">
    <property type="entry name" value="TRNA-DIHYDROURIDINE(20) SYNTHASE [NAD(P)+]-LIKE"/>
    <property type="match status" value="1"/>
</dbReference>
<comment type="caution">
    <text evidence="11">The sequence shown here is derived from an EMBL/GenBank/DDBJ whole genome shotgun (WGS) entry which is preliminary data.</text>
</comment>
<dbReference type="InterPro" id="IPR018517">
    <property type="entry name" value="tRNA_hU_synthase_CS"/>
</dbReference>
<dbReference type="InterPro" id="IPR035587">
    <property type="entry name" value="DUS-like_FMN-bd"/>
</dbReference>
<keyword evidence="6" id="KW-0560">Oxidoreductase</keyword>
<keyword evidence="2" id="KW-0285">Flavoprotein</keyword>
<evidence type="ECO:0000313" key="11">
    <source>
        <dbReference type="EMBL" id="ORY20403.1"/>
    </source>
</evidence>
<dbReference type="GO" id="GO:0005737">
    <property type="term" value="C:cytoplasm"/>
    <property type="evidence" value="ECO:0007669"/>
    <property type="project" value="TreeGrafter"/>
</dbReference>
<dbReference type="Pfam" id="PF01207">
    <property type="entry name" value="Dus"/>
    <property type="match status" value="1"/>
</dbReference>
<evidence type="ECO:0000256" key="7">
    <source>
        <dbReference type="ARBA" id="ARBA00048342"/>
    </source>
</evidence>
<name>A0A1Y2ACY0_9FUNG</name>
<evidence type="ECO:0000313" key="12">
    <source>
        <dbReference type="Proteomes" id="UP000193920"/>
    </source>
</evidence>
<evidence type="ECO:0000256" key="5">
    <source>
        <dbReference type="ARBA" id="ARBA00022694"/>
    </source>
</evidence>
<dbReference type="PROSITE" id="PS01136">
    <property type="entry name" value="UPF0034"/>
    <property type="match status" value="1"/>
</dbReference>
<feature type="compositionally biased region" description="Polar residues" evidence="9">
    <location>
        <begin position="418"/>
        <end position="428"/>
    </location>
</feature>
<protein>
    <submittedName>
        <fullName evidence="11">FMN-linked oxidoreductase</fullName>
    </submittedName>
</protein>
<feature type="domain" description="DUS-like FMN-binding" evidence="10">
    <location>
        <begin position="23"/>
        <end position="340"/>
    </location>
</feature>
<dbReference type="GO" id="GO:0006397">
    <property type="term" value="P:mRNA processing"/>
    <property type="evidence" value="ECO:0007669"/>
    <property type="project" value="UniProtKB-KW"/>
</dbReference>
<dbReference type="Proteomes" id="UP000193920">
    <property type="component" value="Unassembled WGS sequence"/>
</dbReference>
<dbReference type="InterPro" id="IPR052582">
    <property type="entry name" value="tRNA-DUS-like"/>
</dbReference>
<accession>A0A1Y2ACY0</accession>
<comment type="catalytic activity">
    <reaction evidence="7">
        <text>a 5,6-dihydrouridine in mRNA + NAD(+) = a uridine in mRNA + NADH + H(+)</text>
        <dbReference type="Rhea" id="RHEA:69851"/>
        <dbReference type="Rhea" id="RHEA-COMP:14658"/>
        <dbReference type="Rhea" id="RHEA-COMP:17789"/>
        <dbReference type="ChEBI" id="CHEBI:15378"/>
        <dbReference type="ChEBI" id="CHEBI:57540"/>
        <dbReference type="ChEBI" id="CHEBI:57945"/>
        <dbReference type="ChEBI" id="CHEBI:65315"/>
        <dbReference type="ChEBI" id="CHEBI:74443"/>
    </reaction>
    <physiologicalReaction direction="right-to-left" evidence="7">
        <dbReference type="Rhea" id="RHEA:69853"/>
    </physiologicalReaction>
</comment>
<dbReference type="InterPro" id="IPR013785">
    <property type="entry name" value="Aldolase_TIM"/>
</dbReference>
<dbReference type="CDD" id="cd02801">
    <property type="entry name" value="DUS_like_FMN"/>
    <property type="match status" value="1"/>
</dbReference>
<dbReference type="AlphaFoldDB" id="A0A1Y2ACY0"/>
<dbReference type="PANTHER" id="PTHR45936">
    <property type="entry name" value="TRNA-DIHYDROURIDINE(20) SYNTHASE [NAD(P)+]-LIKE"/>
    <property type="match status" value="1"/>
</dbReference>
<comment type="cofactor">
    <cofactor evidence="1">
        <name>FMN</name>
        <dbReference type="ChEBI" id="CHEBI:58210"/>
    </cofactor>
</comment>
<evidence type="ECO:0000259" key="10">
    <source>
        <dbReference type="Pfam" id="PF01207"/>
    </source>
</evidence>
<feature type="compositionally biased region" description="Basic and acidic residues" evidence="9">
    <location>
        <begin position="367"/>
        <end position="412"/>
    </location>
</feature>
<keyword evidence="12" id="KW-1185">Reference proteome</keyword>
<sequence>MTISEVKSEEMKKKTLDFENKVILAPMVRIGSFPMRYMSLKYGADYVCTCEIVDKRLIKSTRIINKKLGTIDYMNKDRIEFRTTDYEKGRVILQLGTCDPDLALQAAKHVEQDVAAIDVNCGCPKRFSVIGGMGAALLAHPDKIINILNKLVKNLSVPVTCKIRLLNTYEETIELVKRIEATGVAAITVHCRRKKEQEKDPGHWDVFKLIRDAVKIPVIANGDIFCYEDMEKIKKMSNINSFMIARAAQNNPSIFRKEGILPKLDMVKEYGRLCARYDMPYQNAKYSLLCIWHDHQDKIGYSLVKSKSVHDICKSVGEEEYYYQVLKERNEKDVELDEESRAKQEEIYADQCPYIPRAPYIPKNLKHTLDGEDKNDNKDKENKDENINENNKNDGNIKDKNKIVENENRSNNDNDNNTVKTIDSSNVIEESKTKKIKLN</sequence>
<dbReference type="SUPFAM" id="SSF51395">
    <property type="entry name" value="FMN-linked oxidoreductases"/>
    <property type="match status" value="1"/>
</dbReference>
<keyword evidence="4" id="KW-0507">mRNA processing</keyword>